<dbReference type="OrthoDB" id="9816296at2"/>
<organism evidence="6 7">
    <name type="scientific">Corynebacterium endometrii</name>
    <dbReference type="NCBI Taxonomy" id="2488819"/>
    <lineage>
        <taxon>Bacteria</taxon>
        <taxon>Bacillati</taxon>
        <taxon>Actinomycetota</taxon>
        <taxon>Actinomycetes</taxon>
        <taxon>Mycobacteriales</taxon>
        <taxon>Corynebacteriaceae</taxon>
        <taxon>Corynebacterium</taxon>
    </lineage>
</organism>
<dbReference type="PANTHER" id="PTHR30055:SF234">
    <property type="entry name" value="HTH-TYPE TRANSCRIPTIONAL REGULATOR BETI"/>
    <property type="match status" value="1"/>
</dbReference>
<dbReference type="SUPFAM" id="SSF46689">
    <property type="entry name" value="Homeodomain-like"/>
    <property type="match status" value="1"/>
</dbReference>
<evidence type="ECO:0000256" key="4">
    <source>
        <dbReference type="PROSITE-ProRule" id="PRU00335"/>
    </source>
</evidence>
<evidence type="ECO:0000313" key="7">
    <source>
        <dbReference type="Proteomes" id="UP000296352"/>
    </source>
</evidence>
<protein>
    <submittedName>
        <fullName evidence="6">Transcriptional regulator, TetR family</fullName>
    </submittedName>
</protein>
<evidence type="ECO:0000256" key="3">
    <source>
        <dbReference type="ARBA" id="ARBA00023163"/>
    </source>
</evidence>
<dbReference type="GO" id="GO:0003700">
    <property type="term" value="F:DNA-binding transcription factor activity"/>
    <property type="evidence" value="ECO:0007669"/>
    <property type="project" value="TreeGrafter"/>
</dbReference>
<feature type="DNA-binding region" description="H-T-H motif" evidence="4">
    <location>
        <begin position="24"/>
        <end position="43"/>
    </location>
</feature>
<dbReference type="Gene3D" id="1.10.357.10">
    <property type="entry name" value="Tetracycline Repressor, domain 2"/>
    <property type="match status" value="1"/>
</dbReference>
<keyword evidence="3" id="KW-0804">Transcription</keyword>
<dbReference type="KEGG" id="cee:CENDO_11040"/>
<dbReference type="GO" id="GO:0000976">
    <property type="term" value="F:transcription cis-regulatory region binding"/>
    <property type="evidence" value="ECO:0007669"/>
    <property type="project" value="TreeGrafter"/>
</dbReference>
<sequence length="193" mass="20508">MSRRDDIVAAARKIAVTEGVEAISVRRVAAAAGIGASTLRYYFPTIKDLFSALASGNLDDYLSSEGLEDASVPAVDRLTGLLMQFLPPNDDGVGQLETVLSVHQAAFESGKLVGSDALRDLNESGEAIVTGWLMKLREQGATLSIDPGEGARLLLAMTNGLALELIARAPGFTINDARQRLGLLVRLIVSEEK</sequence>
<evidence type="ECO:0000313" key="6">
    <source>
        <dbReference type="EMBL" id="QCB29458.1"/>
    </source>
</evidence>
<keyword evidence="7" id="KW-1185">Reference proteome</keyword>
<keyword evidence="1" id="KW-0805">Transcription regulation</keyword>
<dbReference type="InterPro" id="IPR050109">
    <property type="entry name" value="HTH-type_TetR-like_transc_reg"/>
</dbReference>
<dbReference type="SUPFAM" id="SSF48498">
    <property type="entry name" value="Tetracyclin repressor-like, C-terminal domain"/>
    <property type="match status" value="1"/>
</dbReference>
<dbReference type="InterPro" id="IPR036271">
    <property type="entry name" value="Tet_transcr_reg_TetR-rel_C_sf"/>
</dbReference>
<proteinExistence type="predicted"/>
<evidence type="ECO:0000256" key="2">
    <source>
        <dbReference type="ARBA" id="ARBA00023125"/>
    </source>
</evidence>
<dbReference type="EMBL" id="CP039247">
    <property type="protein sequence ID" value="QCB29458.1"/>
    <property type="molecule type" value="Genomic_DNA"/>
</dbReference>
<dbReference type="PROSITE" id="PS50977">
    <property type="entry name" value="HTH_TETR_2"/>
    <property type="match status" value="1"/>
</dbReference>
<dbReference type="Proteomes" id="UP000296352">
    <property type="component" value="Chromosome"/>
</dbReference>
<accession>A0A4V1CEV8</accession>
<gene>
    <name evidence="6" type="ORF">CENDO_11040</name>
</gene>
<evidence type="ECO:0000256" key="1">
    <source>
        <dbReference type="ARBA" id="ARBA00023015"/>
    </source>
</evidence>
<evidence type="ECO:0000259" key="5">
    <source>
        <dbReference type="PROSITE" id="PS50977"/>
    </source>
</evidence>
<name>A0A4V1CEV8_9CORY</name>
<feature type="domain" description="HTH tetR-type" evidence="5">
    <location>
        <begin position="1"/>
        <end position="61"/>
    </location>
</feature>
<reference evidence="6 7" key="1">
    <citation type="submission" date="2019-04" db="EMBL/GenBank/DDBJ databases">
        <title>Corynebacterium endometrii sp. nov., isolated from the uterus of a cow with endometritis.</title>
        <authorList>
            <person name="Ballas P."/>
            <person name="Ruckert C."/>
            <person name="Wagener K."/>
            <person name="Drillich M."/>
            <person name="Kaempfer P."/>
            <person name="Busse H.-J."/>
            <person name="Ehling-Schulz M."/>
        </authorList>
    </citation>
    <scope>NUCLEOTIDE SEQUENCE [LARGE SCALE GENOMIC DNA]</scope>
    <source>
        <strain evidence="6 7">LMM-1653</strain>
    </source>
</reference>
<dbReference type="Pfam" id="PF00440">
    <property type="entry name" value="TetR_N"/>
    <property type="match status" value="1"/>
</dbReference>
<dbReference type="InterPro" id="IPR001647">
    <property type="entry name" value="HTH_TetR"/>
</dbReference>
<keyword evidence="2 4" id="KW-0238">DNA-binding</keyword>
<dbReference type="AlphaFoldDB" id="A0A4V1CEV8"/>
<dbReference type="PANTHER" id="PTHR30055">
    <property type="entry name" value="HTH-TYPE TRANSCRIPTIONAL REGULATOR RUTR"/>
    <property type="match status" value="1"/>
</dbReference>
<dbReference type="InterPro" id="IPR009057">
    <property type="entry name" value="Homeodomain-like_sf"/>
</dbReference>
<dbReference type="RefSeq" id="WP_136142039.1">
    <property type="nucleotide sequence ID" value="NZ_CP039247.1"/>
</dbReference>